<feature type="compositionally biased region" description="Pro residues" evidence="1">
    <location>
        <begin position="61"/>
        <end position="70"/>
    </location>
</feature>
<evidence type="ECO:0000259" key="2">
    <source>
        <dbReference type="SMART" id="SM00507"/>
    </source>
</evidence>
<feature type="region of interest" description="Disordered" evidence="1">
    <location>
        <begin position="1"/>
        <end position="74"/>
    </location>
</feature>
<feature type="region of interest" description="Disordered" evidence="1">
    <location>
        <begin position="262"/>
        <end position="283"/>
    </location>
</feature>
<dbReference type="InterPro" id="IPR003615">
    <property type="entry name" value="HNH_nuc"/>
</dbReference>
<comment type="caution">
    <text evidence="3">The sequence shown here is derived from an EMBL/GenBank/DDBJ whole genome shotgun (WGS) entry which is preliminary data.</text>
</comment>
<feature type="region of interest" description="Disordered" evidence="1">
    <location>
        <begin position="446"/>
        <end position="472"/>
    </location>
</feature>
<accession>A0ABR8Z3K9</accession>
<dbReference type="Pfam" id="PF02720">
    <property type="entry name" value="DUF222"/>
    <property type="match status" value="1"/>
</dbReference>
<dbReference type="RefSeq" id="WP_251840036.1">
    <property type="nucleotide sequence ID" value="NZ_JACSPO010000006.1"/>
</dbReference>
<reference evidence="3 4" key="1">
    <citation type="submission" date="2020-08" db="EMBL/GenBank/DDBJ databases">
        <title>A Genomic Blueprint of the Chicken Gut Microbiome.</title>
        <authorList>
            <person name="Gilroy R."/>
            <person name="Ravi A."/>
            <person name="Getino M."/>
            <person name="Pursley I."/>
            <person name="Horton D.L."/>
            <person name="Alikhan N.-F."/>
            <person name="Baker D."/>
            <person name="Gharbi K."/>
            <person name="Hall N."/>
            <person name="Watson M."/>
            <person name="Adriaenssens E.M."/>
            <person name="Foster-Nyarko E."/>
            <person name="Jarju S."/>
            <person name="Secka A."/>
            <person name="Antonio M."/>
            <person name="Oren A."/>
            <person name="Chaudhuri R."/>
            <person name="La Ragione R.M."/>
            <person name="Hildebrand F."/>
            <person name="Pallen M.J."/>
        </authorList>
    </citation>
    <scope>NUCLEOTIDE SEQUENCE [LARGE SCALE GENOMIC DNA]</scope>
    <source>
        <strain evidence="3 4">Sa1BUA1</strain>
    </source>
</reference>
<dbReference type="CDD" id="cd00085">
    <property type="entry name" value="HNHc"/>
    <property type="match status" value="1"/>
</dbReference>
<feature type="compositionally biased region" description="Pro residues" evidence="1">
    <location>
        <begin position="29"/>
        <end position="42"/>
    </location>
</feature>
<evidence type="ECO:0000313" key="4">
    <source>
        <dbReference type="Proteomes" id="UP000661894"/>
    </source>
</evidence>
<evidence type="ECO:0000313" key="3">
    <source>
        <dbReference type="EMBL" id="MBD8062935.1"/>
    </source>
</evidence>
<dbReference type="InterPro" id="IPR003870">
    <property type="entry name" value="DUF222"/>
</dbReference>
<dbReference type="EMBL" id="JACSPO010000006">
    <property type="protein sequence ID" value="MBD8062935.1"/>
    <property type="molecule type" value="Genomic_DNA"/>
</dbReference>
<feature type="domain" description="HNH nuclease" evidence="2">
    <location>
        <begin position="527"/>
        <end position="578"/>
    </location>
</feature>
<name>A0ABR8Z3K9_9MICO</name>
<dbReference type="SMART" id="SM00507">
    <property type="entry name" value="HNHc"/>
    <property type="match status" value="1"/>
</dbReference>
<proteinExistence type="predicted"/>
<gene>
    <name evidence="3" type="ORF">H9624_11455</name>
</gene>
<organism evidence="3 4">
    <name type="scientific">Oceanitalea stevensii</name>
    <dbReference type="NCBI Taxonomy" id="2763072"/>
    <lineage>
        <taxon>Bacteria</taxon>
        <taxon>Bacillati</taxon>
        <taxon>Actinomycetota</taxon>
        <taxon>Actinomycetes</taxon>
        <taxon>Micrococcales</taxon>
        <taxon>Bogoriellaceae</taxon>
        <taxon>Georgenia</taxon>
    </lineage>
</organism>
<feature type="region of interest" description="Disordered" evidence="1">
    <location>
        <begin position="364"/>
        <end position="391"/>
    </location>
</feature>
<sequence>MAATQGQWLSAADLAGPPPWLVLDDGPAVLPPLPPDPLPPWAGPDERWAEEIPVDDDGPSELPPLPPDPLAPAGRRVNAVGIDDDDGAELGGLLTSLAPGPALAETLEALDPRTVDLYALVEMVAGYQRVASWATARVTELSGRLAGRPGINPHHPLPGGKIAADSAAAELAPRLGITRFTARRMVDRARLFRDKLDQTADALEQGLIDPAKAAVLSRHLAEQPADVAWEVQRVVLPDAPHQTPSQLARAVEKAVIAIDPSRATQRHRRAREQRRVDHPRPLPDGMASIHALLPATDAAGLDLALEAAARSAKASGDSRTIDQLRADVLALMGHTALEQGYVGLPKQSDTDAAPAAEVDAALAAGAGDGNPQGDDADDGVPVAPSAATGTPDLQPVSDYLRMLHMPVGTIGGRRAVIRVDVPLSVLVLPPETQGAFPAYGECWDHLTGDTDDAPGASPVHDPPGDSPADDAPLPMAEVAELEGYGPITPDVARALAMSAGTWQRLVTDPLSGEVLDVGRTRYRPPAALAEFVRARDRSCVVPGCSTPAHSCDLDHVVPFPEGPTSAVNLGAGCRPDHVIKTLGQFRLEHLGGGTFRWTTPSGHVYQRDHHGRVTWVRTGTAGADAAEPPF</sequence>
<protein>
    <submittedName>
        <fullName evidence="3">DUF222 domain-containing protein</fullName>
    </submittedName>
</protein>
<evidence type="ECO:0000256" key="1">
    <source>
        <dbReference type="SAM" id="MobiDB-lite"/>
    </source>
</evidence>
<keyword evidence="4" id="KW-1185">Reference proteome</keyword>
<dbReference type="Proteomes" id="UP000661894">
    <property type="component" value="Unassembled WGS sequence"/>
</dbReference>